<dbReference type="EMBL" id="JBHSBW010000013">
    <property type="protein sequence ID" value="MFC4212528.1"/>
    <property type="molecule type" value="Genomic_DNA"/>
</dbReference>
<dbReference type="PANTHER" id="PTHR40459:SF1">
    <property type="entry name" value="CONSERVED HYPOTHETICAL ALANINE AND LEUCINE RICH PROTEIN"/>
    <property type="match status" value="1"/>
</dbReference>
<dbReference type="InterPro" id="IPR028939">
    <property type="entry name" value="P5C_Rdtase_cat_N"/>
</dbReference>
<name>A0ABV8PBH3_9SPHI</name>
<dbReference type="InterPro" id="IPR036291">
    <property type="entry name" value="NAD(P)-bd_dom_sf"/>
</dbReference>
<dbReference type="InterPro" id="IPR018931">
    <property type="entry name" value="DUF2520"/>
</dbReference>
<gene>
    <name evidence="3" type="ORF">ACFOWA_15115</name>
</gene>
<accession>A0ABV8PBH3</accession>
<dbReference type="Gene3D" id="3.40.50.720">
    <property type="entry name" value="NAD(P)-binding Rossmann-like Domain"/>
    <property type="match status" value="1"/>
</dbReference>
<dbReference type="Gene3D" id="1.10.1040.20">
    <property type="entry name" value="ProC-like, C-terminal domain"/>
    <property type="match status" value="1"/>
</dbReference>
<evidence type="ECO:0000259" key="2">
    <source>
        <dbReference type="Pfam" id="PF10728"/>
    </source>
</evidence>
<sequence>MRIVVLGSGNVATHLALALNAAGEEIVQVFSLNLNHAEALAKKIQAEAINNISKINRLADLYIISVKDDAINSIASELRGIEGLVVHTSGSTDIKILSSELKNAGVFYPLQTFSKSKALDFGNIPICLEATDEKQLDILKNIAQKLSPKVYLIDSQKRRVLHLAAVFACNFTNHMYYMSKQILVNNNLDFDIIKPLITETADKILNYSPENVQTGPAVRNDDTTINRHLNMLADLPELQEIYTTLSNSIKLSHK</sequence>
<comment type="caution">
    <text evidence="3">The sequence shown here is derived from an EMBL/GenBank/DDBJ whole genome shotgun (WGS) entry which is preliminary data.</text>
</comment>
<dbReference type="PANTHER" id="PTHR40459">
    <property type="entry name" value="CONSERVED HYPOTHETICAL ALANINE AND LEUCINE RICH PROTEIN"/>
    <property type="match status" value="1"/>
</dbReference>
<dbReference type="RefSeq" id="WP_378986573.1">
    <property type="nucleotide sequence ID" value="NZ_JBHSBW010000013.1"/>
</dbReference>
<dbReference type="Pfam" id="PF10728">
    <property type="entry name" value="DUF2520"/>
    <property type="match status" value="1"/>
</dbReference>
<evidence type="ECO:0000259" key="1">
    <source>
        <dbReference type="Pfam" id="PF03807"/>
    </source>
</evidence>
<evidence type="ECO:0000313" key="4">
    <source>
        <dbReference type="Proteomes" id="UP001595789"/>
    </source>
</evidence>
<keyword evidence="4" id="KW-1185">Reference proteome</keyword>
<evidence type="ECO:0000313" key="3">
    <source>
        <dbReference type="EMBL" id="MFC4212528.1"/>
    </source>
</evidence>
<dbReference type="InterPro" id="IPR008927">
    <property type="entry name" value="6-PGluconate_DH-like_C_sf"/>
</dbReference>
<dbReference type="Proteomes" id="UP001595789">
    <property type="component" value="Unassembled WGS sequence"/>
</dbReference>
<organism evidence="3 4">
    <name type="scientific">Pedobacter lithocola</name>
    <dbReference type="NCBI Taxonomy" id="1908239"/>
    <lineage>
        <taxon>Bacteria</taxon>
        <taxon>Pseudomonadati</taxon>
        <taxon>Bacteroidota</taxon>
        <taxon>Sphingobacteriia</taxon>
        <taxon>Sphingobacteriales</taxon>
        <taxon>Sphingobacteriaceae</taxon>
        <taxon>Pedobacter</taxon>
    </lineage>
</organism>
<dbReference type="SUPFAM" id="SSF51735">
    <property type="entry name" value="NAD(P)-binding Rossmann-fold domains"/>
    <property type="match status" value="1"/>
</dbReference>
<dbReference type="SUPFAM" id="SSF48179">
    <property type="entry name" value="6-phosphogluconate dehydrogenase C-terminal domain-like"/>
    <property type="match status" value="1"/>
</dbReference>
<feature type="domain" description="DUF2520" evidence="2">
    <location>
        <begin position="124"/>
        <end position="248"/>
    </location>
</feature>
<reference evidence="4" key="1">
    <citation type="journal article" date="2019" name="Int. J. Syst. Evol. Microbiol.">
        <title>The Global Catalogue of Microorganisms (GCM) 10K type strain sequencing project: providing services to taxonomists for standard genome sequencing and annotation.</title>
        <authorList>
            <consortium name="The Broad Institute Genomics Platform"/>
            <consortium name="The Broad Institute Genome Sequencing Center for Infectious Disease"/>
            <person name="Wu L."/>
            <person name="Ma J."/>
        </authorList>
    </citation>
    <scope>NUCLEOTIDE SEQUENCE [LARGE SCALE GENOMIC DNA]</scope>
    <source>
        <strain evidence="4">CCM 8691</strain>
    </source>
</reference>
<feature type="domain" description="Pyrroline-5-carboxylate reductase catalytic N-terminal" evidence="1">
    <location>
        <begin position="2"/>
        <end position="79"/>
    </location>
</feature>
<proteinExistence type="predicted"/>
<dbReference type="InterPro" id="IPR037108">
    <property type="entry name" value="TM1727-like_C_sf"/>
</dbReference>
<protein>
    <submittedName>
        <fullName evidence="3">Rossmann-like and DUF2520 domain-containing protein</fullName>
    </submittedName>
</protein>
<dbReference type="Pfam" id="PF03807">
    <property type="entry name" value="F420_oxidored"/>
    <property type="match status" value="1"/>
</dbReference>